<dbReference type="AlphaFoldDB" id="F2L1H9"/>
<dbReference type="Gene3D" id="2.20.28.40">
    <property type="entry name" value="H/ACA ribonucleoprotein complex, subunit Nop10"/>
    <property type="match status" value="1"/>
</dbReference>
<evidence type="ECO:0000256" key="3">
    <source>
        <dbReference type="ARBA" id="ARBA00018821"/>
    </source>
</evidence>
<dbReference type="NCBIfam" id="NF009623">
    <property type="entry name" value="PRK13130.1"/>
    <property type="match status" value="1"/>
</dbReference>
<dbReference type="KEGG" id="tuz:TUZN_0149"/>
<dbReference type="InterPro" id="IPR007264">
    <property type="entry name" value="H/ACA_rnp_Nop10"/>
</dbReference>
<keyword evidence="6 7" id="KW-0687">Ribonucleoprotein</keyword>
<evidence type="ECO:0000256" key="2">
    <source>
        <dbReference type="ARBA" id="ARBA00009462"/>
    </source>
</evidence>
<comment type="similarity">
    <text evidence="2 7">Belongs to the NOP10 family.</text>
</comment>
<comment type="function">
    <text evidence="1 7">Involved in ribosome biogenesis; more specifically in 18S rRNA pseudouridylation and in cleavage of pre-rRNA.</text>
</comment>
<dbReference type="eggNOG" id="arCOG00906">
    <property type="taxonomic scope" value="Archaea"/>
</dbReference>
<evidence type="ECO:0000256" key="6">
    <source>
        <dbReference type="ARBA" id="ARBA00023274"/>
    </source>
</evidence>
<accession>F2L1H9</accession>
<dbReference type="SUPFAM" id="SSF144210">
    <property type="entry name" value="Nop10-like SnoRNP"/>
    <property type="match status" value="1"/>
</dbReference>
<dbReference type="GeneID" id="10359698"/>
<proteinExistence type="inferred from homology"/>
<dbReference type="HAMAP" id="MF_00803">
    <property type="entry name" value="Nop10"/>
    <property type="match status" value="1"/>
</dbReference>
<dbReference type="GO" id="GO:0001522">
    <property type="term" value="P:pseudouridine synthesis"/>
    <property type="evidence" value="ECO:0007669"/>
    <property type="project" value="InterPro"/>
</dbReference>
<keyword evidence="9" id="KW-1185">Reference proteome</keyword>
<organism evidence="8 9">
    <name type="scientific">Thermoproteus uzoniensis (strain 768-20)</name>
    <dbReference type="NCBI Taxonomy" id="999630"/>
    <lineage>
        <taxon>Archaea</taxon>
        <taxon>Thermoproteota</taxon>
        <taxon>Thermoprotei</taxon>
        <taxon>Thermoproteales</taxon>
        <taxon>Thermoproteaceae</taxon>
        <taxon>Thermoproteus</taxon>
    </lineage>
</organism>
<keyword evidence="5 7" id="KW-0698">rRNA processing</keyword>
<dbReference type="HOGENOM" id="CLU_196480_0_0_2"/>
<dbReference type="Proteomes" id="UP000008138">
    <property type="component" value="Chromosome"/>
</dbReference>
<dbReference type="STRING" id="999630.TUZN_0149"/>
<reference key="2">
    <citation type="submission" date="2011-03" db="EMBL/GenBank/DDBJ databases">
        <title>Complete genome sequence of the thermoacidophilic crenarchaeon Thermoproteus uzoniensis 768-20.</title>
        <authorList>
            <person name="Mardanov A.V."/>
            <person name="Gumerov V.M."/>
            <person name="Beletsky A.V."/>
            <person name="Prokofeva M.I."/>
            <person name="Bonch-Osmolovskaya E.A."/>
            <person name="Ravin N.V."/>
            <person name="Skryabin K.G."/>
        </authorList>
    </citation>
    <scope>NUCLEOTIDE SEQUENCE</scope>
    <source>
        <strain>768-20</strain>
    </source>
</reference>
<gene>
    <name evidence="7" type="primary">nop10</name>
    <name evidence="8" type="ordered locus">TUZN_0149</name>
</gene>
<dbReference type="Pfam" id="PF04135">
    <property type="entry name" value="Nop10p"/>
    <property type="match status" value="1"/>
</dbReference>
<protein>
    <recommendedName>
        <fullName evidence="3 7">Ribosome biogenesis protein Nop10</fullName>
    </recommendedName>
</protein>
<dbReference type="RefSeq" id="WP_013678985.1">
    <property type="nucleotide sequence ID" value="NC_015315.1"/>
</dbReference>
<dbReference type="GO" id="GO:0006364">
    <property type="term" value="P:rRNA processing"/>
    <property type="evidence" value="ECO:0007669"/>
    <property type="project" value="UniProtKB-UniRule"/>
</dbReference>
<dbReference type="GO" id="GO:0030515">
    <property type="term" value="F:snoRNA binding"/>
    <property type="evidence" value="ECO:0007669"/>
    <property type="project" value="InterPro"/>
</dbReference>
<sequence length="69" mass="7926">MRSLLRRCAKCGAYTLRKDVCPKCGGPLEVPHPPKYSPEDKYQIYRIKMKVMAGKMPVKEETRLKILSS</sequence>
<dbReference type="OrthoDB" id="7259at2157"/>
<dbReference type="EMBL" id="CP002590">
    <property type="protein sequence ID" value="AEA11649.1"/>
    <property type="molecule type" value="Genomic_DNA"/>
</dbReference>
<evidence type="ECO:0000313" key="9">
    <source>
        <dbReference type="Proteomes" id="UP000008138"/>
    </source>
</evidence>
<keyword evidence="4 7" id="KW-0690">Ribosome biogenesis</keyword>
<evidence type="ECO:0000256" key="1">
    <source>
        <dbReference type="ARBA" id="ARBA00002325"/>
    </source>
</evidence>
<name>F2L1H9_THEU7</name>
<evidence type="ECO:0000256" key="5">
    <source>
        <dbReference type="ARBA" id="ARBA00022552"/>
    </source>
</evidence>
<evidence type="ECO:0000256" key="7">
    <source>
        <dbReference type="HAMAP-Rule" id="MF_00803"/>
    </source>
</evidence>
<dbReference type="GO" id="GO:1990904">
    <property type="term" value="C:ribonucleoprotein complex"/>
    <property type="evidence" value="ECO:0007669"/>
    <property type="project" value="UniProtKB-KW"/>
</dbReference>
<dbReference type="InterPro" id="IPR023532">
    <property type="entry name" value="Nop10_arc-typ"/>
</dbReference>
<dbReference type="InterPro" id="IPR036756">
    <property type="entry name" value="H/ACA_rnp_Nop10_sf"/>
</dbReference>
<evidence type="ECO:0000313" key="8">
    <source>
        <dbReference type="EMBL" id="AEA11649.1"/>
    </source>
</evidence>
<reference evidence="8 9" key="1">
    <citation type="journal article" date="2011" name="J. Bacteriol.">
        <title>Complete genome sequence of the thermoacidophilic crenarchaeon Thermoproteus uzoniensis 768-20.</title>
        <authorList>
            <person name="Mardanov A.V."/>
            <person name="Gumerov V.M."/>
            <person name="Beletsky A.V."/>
            <person name="Prokofeva M.I."/>
            <person name="Bonch-Osmolovskaya E.A."/>
            <person name="Ravin N.V."/>
            <person name="Skryabin K.G."/>
        </authorList>
    </citation>
    <scope>NUCLEOTIDE SEQUENCE [LARGE SCALE GENOMIC DNA]</scope>
    <source>
        <strain evidence="8 9">768-20</strain>
    </source>
</reference>
<evidence type="ECO:0000256" key="4">
    <source>
        <dbReference type="ARBA" id="ARBA00022517"/>
    </source>
</evidence>